<dbReference type="Proteomes" id="UP000238164">
    <property type="component" value="Chromosome 1"/>
</dbReference>
<feature type="region of interest" description="Disordered" evidence="1">
    <location>
        <begin position="40"/>
        <end position="103"/>
    </location>
</feature>
<accession>A0A2N9JGU2</accession>
<reference evidence="2 3" key="1">
    <citation type="submission" date="2018-02" db="EMBL/GenBank/DDBJ databases">
        <authorList>
            <person name="Cohen D.B."/>
            <person name="Kent A.D."/>
        </authorList>
    </citation>
    <scope>NUCLEOTIDE SEQUENCE [LARGE SCALE GENOMIC DNA]</scope>
    <source>
        <strain evidence="2">1</strain>
    </source>
</reference>
<organism evidence="2 3">
    <name type="scientific">Micropruina glycogenica</name>
    <dbReference type="NCBI Taxonomy" id="75385"/>
    <lineage>
        <taxon>Bacteria</taxon>
        <taxon>Bacillati</taxon>
        <taxon>Actinomycetota</taxon>
        <taxon>Actinomycetes</taxon>
        <taxon>Propionibacteriales</taxon>
        <taxon>Nocardioidaceae</taxon>
        <taxon>Micropruina</taxon>
    </lineage>
</organism>
<protein>
    <submittedName>
        <fullName evidence="2">Uncharacterized protein</fullName>
    </submittedName>
</protein>
<sequence>MAAAIDAGPIISGEESAMHIRTGASISGLVTVLVTACAPPTPSTSPAPQVVTVGASASSSASPTDTPTDMSQALARPVRPSVRSAPPPATAAGRERAFWSAIN</sequence>
<feature type="compositionally biased region" description="Low complexity" evidence="1">
    <location>
        <begin position="46"/>
        <end position="62"/>
    </location>
</feature>
<feature type="compositionally biased region" description="Low complexity" evidence="1">
    <location>
        <begin position="75"/>
        <end position="84"/>
    </location>
</feature>
<dbReference type="EMBL" id="LT985188">
    <property type="protein sequence ID" value="SPD87305.1"/>
    <property type="molecule type" value="Genomic_DNA"/>
</dbReference>
<gene>
    <name evidence="2" type="ORF">MPLG2_2275</name>
</gene>
<evidence type="ECO:0000256" key="1">
    <source>
        <dbReference type="SAM" id="MobiDB-lite"/>
    </source>
</evidence>
<dbReference type="KEGG" id="mgg:MPLG2_2275"/>
<name>A0A2N9JGU2_9ACTN</name>
<evidence type="ECO:0000313" key="2">
    <source>
        <dbReference type="EMBL" id="SPD87305.1"/>
    </source>
</evidence>
<dbReference type="AlphaFoldDB" id="A0A2N9JGU2"/>
<evidence type="ECO:0000313" key="3">
    <source>
        <dbReference type="Proteomes" id="UP000238164"/>
    </source>
</evidence>
<proteinExistence type="predicted"/>
<keyword evidence="3" id="KW-1185">Reference proteome</keyword>